<comment type="caution">
    <text evidence="2">The sequence shown here is derived from an EMBL/GenBank/DDBJ whole genome shotgun (WGS) entry which is preliminary data.</text>
</comment>
<accession>A0A0A2LBT3</accession>
<dbReference type="AlphaFoldDB" id="A0A0A2LBT3"/>
<feature type="region of interest" description="Disordered" evidence="1">
    <location>
        <begin position="1"/>
        <end position="29"/>
    </location>
</feature>
<dbReference type="Pfam" id="PF12511">
    <property type="entry name" value="DUF3716"/>
    <property type="match status" value="1"/>
</dbReference>
<gene>
    <name evidence="2" type="ORF">PITC_047820</name>
</gene>
<evidence type="ECO:0000256" key="1">
    <source>
        <dbReference type="SAM" id="MobiDB-lite"/>
    </source>
</evidence>
<keyword evidence="3" id="KW-1185">Reference proteome</keyword>
<dbReference type="OMA" id="ACANCHW"/>
<dbReference type="EMBL" id="JQGA01000160">
    <property type="protein sequence ID" value="KGO77409.1"/>
    <property type="molecule type" value="Genomic_DNA"/>
</dbReference>
<reference evidence="2 3" key="1">
    <citation type="journal article" date="2015" name="Mol. Plant Microbe Interact.">
        <title>Genome, transcriptome, and functional analyses of Penicillium expansum provide new insights into secondary metabolism and pathogenicity.</title>
        <authorList>
            <person name="Ballester A.R."/>
            <person name="Marcet-Houben M."/>
            <person name="Levin E."/>
            <person name="Sela N."/>
            <person name="Selma-Lazaro C."/>
            <person name="Carmona L."/>
            <person name="Wisniewski M."/>
            <person name="Droby S."/>
            <person name="Gonzalez-Candelas L."/>
            <person name="Gabaldon T."/>
        </authorList>
    </citation>
    <scope>NUCLEOTIDE SEQUENCE [LARGE SCALE GENOMIC DNA]</scope>
    <source>
        <strain evidence="2 3">PHI-1</strain>
    </source>
</reference>
<feature type="region of interest" description="Disordered" evidence="1">
    <location>
        <begin position="173"/>
        <end position="207"/>
    </location>
</feature>
<sequence length="294" mass="32620">MEETNQNSRPEARPAVRRTVLPPPPAQGYGMAAPGPWAVHIHKLPFREARQGDILQGRYLDALNAMPNQREPHLRYGTNWTAQRFQQEMNSSLPRVEAALMQVVGQQNEVNCTRCLKLFGKFSRCVTVRGIDGLSACANCHWEEQDNLCQHAQEFATFSRTRARQVPIDIGHFHASTTFPQPPAGNPSSSRSHARNTDDGTAGGAGIRRSHSREFISLLAAQTRLLSLSDSIEVQMEALENQLAAANIAPTTTGQPLQQIVSDIRAAQEELDDGIWRNVYNSVQMMRPNRGTSS</sequence>
<dbReference type="HOGENOM" id="CLU_1054138_0_0_1"/>
<proteinExistence type="predicted"/>
<evidence type="ECO:0000313" key="2">
    <source>
        <dbReference type="EMBL" id="KGO77409.1"/>
    </source>
</evidence>
<dbReference type="OrthoDB" id="4329086at2759"/>
<protein>
    <submittedName>
        <fullName evidence="2">Uncharacterized protein</fullName>
    </submittedName>
</protein>
<dbReference type="Proteomes" id="UP000030104">
    <property type="component" value="Unassembled WGS sequence"/>
</dbReference>
<dbReference type="InterPro" id="IPR022190">
    <property type="entry name" value="DUF3716"/>
</dbReference>
<evidence type="ECO:0000313" key="3">
    <source>
        <dbReference type="Proteomes" id="UP000030104"/>
    </source>
</evidence>
<name>A0A0A2LBT3_PENIT</name>
<organism evidence="2 3">
    <name type="scientific">Penicillium italicum</name>
    <name type="common">Blue mold</name>
    <dbReference type="NCBI Taxonomy" id="40296"/>
    <lineage>
        <taxon>Eukaryota</taxon>
        <taxon>Fungi</taxon>
        <taxon>Dikarya</taxon>
        <taxon>Ascomycota</taxon>
        <taxon>Pezizomycotina</taxon>
        <taxon>Eurotiomycetes</taxon>
        <taxon>Eurotiomycetidae</taxon>
        <taxon>Eurotiales</taxon>
        <taxon>Aspergillaceae</taxon>
        <taxon>Penicillium</taxon>
    </lineage>
</organism>
<dbReference type="PhylomeDB" id="A0A0A2LBT3"/>